<dbReference type="EMBL" id="FNDK01000009">
    <property type="protein sequence ID" value="SDH69171.1"/>
    <property type="molecule type" value="Genomic_DNA"/>
</dbReference>
<reference evidence="1 2" key="1">
    <citation type="submission" date="2016-10" db="EMBL/GenBank/DDBJ databases">
        <authorList>
            <person name="de Groot N.N."/>
        </authorList>
    </citation>
    <scope>NUCLEOTIDE SEQUENCE [LARGE SCALE GENOMIC DNA]</scope>
    <source>
        <strain evidence="1 2">DSM 21632</strain>
    </source>
</reference>
<gene>
    <name evidence="1" type="ORF">SAMN05192534_10994</name>
</gene>
<evidence type="ECO:0000313" key="1">
    <source>
        <dbReference type="EMBL" id="SDH69171.1"/>
    </source>
</evidence>
<evidence type="ECO:0000313" key="2">
    <source>
        <dbReference type="Proteomes" id="UP000199163"/>
    </source>
</evidence>
<organism evidence="1 2">
    <name type="scientific">Alteribacillus persepolensis</name>
    <dbReference type="NCBI Taxonomy" id="568899"/>
    <lineage>
        <taxon>Bacteria</taxon>
        <taxon>Bacillati</taxon>
        <taxon>Bacillota</taxon>
        <taxon>Bacilli</taxon>
        <taxon>Bacillales</taxon>
        <taxon>Bacillaceae</taxon>
        <taxon>Alteribacillus</taxon>
    </lineage>
</organism>
<dbReference type="OrthoDB" id="9953810at2"/>
<accession>A0A1G8EH49</accession>
<proteinExistence type="predicted"/>
<dbReference type="STRING" id="568899.SAMN05192534_10994"/>
<sequence>MGTRRSFIKTDYDQRTTFDTGISLFSQDLEVELDVEEGEAVKLDMFASTEIRAFTQVVSNAIFLGMLFGPDIGTPPLVVERVFIPPAAQLSTWDASLNISWIVEPTTPGTKTYTFTIMALAPENFITVNARGLNAIAFQTNQQ</sequence>
<dbReference type="Proteomes" id="UP000199163">
    <property type="component" value="Unassembled WGS sequence"/>
</dbReference>
<name>A0A1G8EH49_9BACI</name>
<protein>
    <submittedName>
        <fullName evidence="1">Uncharacterized protein</fullName>
    </submittedName>
</protein>
<keyword evidence="2" id="KW-1185">Reference proteome</keyword>
<dbReference type="AlphaFoldDB" id="A0A1G8EH49"/>
<dbReference type="RefSeq" id="WP_091273242.1">
    <property type="nucleotide sequence ID" value="NZ_FNDK01000009.1"/>
</dbReference>